<keyword evidence="3 14" id="KW-1003">Cell membrane</keyword>
<evidence type="ECO:0000256" key="1">
    <source>
        <dbReference type="ARBA" id="ARBA00004651"/>
    </source>
</evidence>
<dbReference type="GO" id="GO:0008237">
    <property type="term" value="F:metallopeptidase activity"/>
    <property type="evidence" value="ECO:0007669"/>
    <property type="project" value="UniProtKB-UniRule"/>
</dbReference>
<evidence type="ECO:0000256" key="12">
    <source>
        <dbReference type="ARBA" id="ARBA00023122"/>
    </source>
</evidence>
<evidence type="ECO:0000256" key="11">
    <source>
        <dbReference type="ARBA" id="ARBA00023049"/>
    </source>
</evidence>
<name>A0A9X1SU74_9ACTN</name>
<comment type="subcellular location">
    <subcellularLocation>
        <location evidence="1 14">Cell membrane</location>
        <topology evidence="1 14">Multi-pass membrane protein</topology>
    </subcellularLocation>
</comment>
<dbReference type="PANTHER" id="PTHR39188:SF3">
    <property type="entry name" value="STAGE IV SPORULATION PROTEIN FB"/>
    <property type="match status" value="1"/>
</dbReference>
<dbReference type="PIRSF" id="PIRSF006404">
    <property type="entry name" value="UCP006404_Pept_M50_CBS"/>
    <property type="match status" value="1"/>
</dbReference>
<dbReference type="GO" id="GO:0006508">
    <property type="term" value="P:proteolysis"/>
    <property type="evidence" value="ECO:0007669"/>
    <property type="project" value="UniProtKB-KW"/>
</dbReference>
<keyword evidence="4 14" id="KW-0645">Protease</keyword>
<keyword evidence="8 14" id="KW-0378">Hydrolase</keyword>
<dbReference type="PANTHER" id="PTHR39188">
    <property type="entry name" value="MEMBRANE-ASSOCIATED ZINC METALLOPROTEASE M50B"/>
    <property type="match status" value="1"/>
</dbReference>
<feature type="transmembrane region" description="Helical" evidence="14">
    <location>
        <begin position="187"/>
        <end position="213"/>
    </location>
</feature>
<keyword evidence="19" id="KW-1185">Reference proteome</keyword>
<feature type="binding site" evidence="16">
    <location>
        <position position="170"/>
    </location>
    <ligand>
        <name>Zn(2+)</name>
        <dbReference type="ChEBI" id="CHEBI:29105"/>
        <note>catalytic</note>
    </ligand>
</feature>
<evidence type="ECO:0000256" key="16">
    <source>
        <dbReference type="PIRSR" id="PIRSR006404-2"/>
    </source>
</evidence>
<feature type="domain" description="Peptidase M50" evidence="17">
    <location>
        <begin position="145"/>
        <end position="187"/>
    </location>
</feature>
<evidence type="ECO:0000256" key="3">
    <source>
        <dbReference type="ARBA" id="ARBA00022475"/>
    </source>
</evidence>
<dbReference type="RefSeq" id="WP_231442064.1">
    <property type="nucleotide sequence ID" value="NZ_JAJOMB010000007.1"/>
</dbReference>
<keyword evidence="13 14" id="KW-0472">Membrane</keyword>
<dbReference type="GO" id="GO:0046872">
    <property type="term" value="F:metal ion binding"/>
    <property type="evidence" value="ECO:0007669"/>
    <property type="project" value="UniProtKB-UniRule"/>
</dbReference>
<dbReference type="AlphaFoldDB" id="A0A9X1SU74"/>
<keyword evidence="10 14" id="KW-1133">Transmembrane helix</keyword>
<evidence type="ECO:0000256" key="5">
    <source>
        <dbReference type="ARBA" id="ARBA00022692"/>
    </source>
</evidence>
<evidence type="ECO:0000256" key="9">
    <source>
        <dbReference type="ARBA" id="ARBA00022833"/>
    </source>
</evidence>
<accession>A0A9X1SU74</accession>
<evidence type="ECO:0000256" key="14">
    <source>
        <dbReference type="PIRNR" id="PIRNR006404"/>
    </source>
</evidence>
<feature type="transmembrane region" description="Helical" evidence="14">
    <location>
        <begin position="79"/>
        <end position="98"/>
    </location>
</feature>
<evidence type="ECO:0000313" key="18">
    <source>
        <dbReference type="EMBL" id="MCD5312146.1"/>
    </source>
</evidence>
<evidence type="ECO:0000256" key="7">
    <source>
        <dbReference type="ARBA" id="ARBA00022737"/>
    </source>
</evidence>
<dbReference type="Pfam" id="PF02163">
    <property type="entry name" value="Peptidase_M50"/>
    <property type="match status" value="1"/>
</dbReference>
<feature type="transmembrane region" description="Helical" evidence="14">
    <location>
        <begin position="56"/>
        <end position="73"/>
    </location>
</feature>
<evidence type="ECO:0000256" key="10">
    <source>
        <dbReference type="ARBA" id="ARBA00022989"/>
    </source>
</evidence>
<evidence type="ECO:0000256" key="4">
    <source>
        <dbReference type="ARBA" id="ARBA00022670"/>
    </source>
</evidence>
<dbReference type="InterPro" id="IPR008915">
    <property type="entry name" value="Peptidase_M50"/>
</dbReference>
<dbReference type="GO" id="GO:0005886">
    <property type="term" value="C:plasma membrane"/>
    <property type="evidence" value="ECO:0007669"/>
    <property type="project" value="UniProtKB-SubCell"/>
</dbReference>
<organism evidence="18 19">
    <name type="scientific">Kineosporia babensis</name>
    <dbReference type="NCBI Taxonomy" id="499548"/>
    <lineage>
        <taxon>Bacteria</taxon>
        <taxon>Bacillati</taxon>
        <taxon>Actinomycetota</taxon>
        <taxon>Actinomycetes</taxon>
        <taxon>Kineosporiales</taxon>
        <taxon>Kineosporiaceae</taxon>
        <taxon>Kineosporia</taxon>
    </lineage>
</organism>
<feature type="active site" evidence="15">
    <location>
        <position position="75"/>
    </location>
</feature>
<dbReference type="InterPro" id="IPR016483">
    <property type="entry name" value="UCP006404_Pept_M50_CBS"/>
</dbReference>
<reference evidence="18" key="1">
    <citation type="submission" date="2021-11" db="EMBL/GenBank/DDBJ databases">
        <title>Streptomyces corallinus and Kineosporia corallina sp. nov., two new coral-derived marine actinobacteria.</title>
        <authorList>
            <person name="Buangrab K."/>
            <person name="Sutthacheep M."/>
            <person name="Yeemin T."/>
            <person name="Harunari E."/>
            <person name="Igarashi Y."/>
            <person name="Sripreechasak P."/>
            <person name="Kanchanasin P."/>
            <person name="Tanasupawat S."/>
            <person name="Phongsopitanun W."/>
        </authorList>
    </citation>
    <scope>NUCLEOTIDE SEQUENCE</scope>
    <source>
        <strain evidence="18">JCM 31032</strain>
    </source>
</reference>
<evidence type="ECO:0000256" key="15">
    <source>
        <dbReference type="PIRSR" id="PIRSR006404-1"/>
    </source>
</evidence>
<feature type="transmembrane region" description="Helical" evidence="14">
    <location>
        <begin position="219"/>
        <end position="236"/>
    </location>
</feature>
<dbReference type="EMBL" id="JAJOMB010000007">
    <property type="protein sequence ID" value="MCD5312146.1"/>
    <property type="molecule type" value="Genomic_DNA"/>
</dbReference>
<gene>
    <name evidence="18" type="ORF">LR394_14645</name>
</gene>
<comment type="similarity">
    <text evidence="2 14">Belongs to the peptidase M50B family.</text>
</comment>
<feature type="binding site" evidence="16">
    <location>
        <position position="74"/>
    </location>
    <ligand>
        <name>Zn(2+)</name>
        <dbReference type="ChEBI" id="CHEBI:29105"/>
        <note>catalytic</note>
    </ligand>
</feature>
<keyword evidence="6 14" id="KW-0479">Metal-binding</keyword>
<keyword evidence="9 14" id="KW-0862">Zinc</keyword>
<feature type="transmembrane region" description="Helical" evidence="14">
    <location>
        <begin position="110"/>
        <end position="131"/>
    </location>
</feature>
<keyword evidence="11 14" id="KW-0482">Metalloprotease</keyword>
<feature type="binding site" evidence="16">
    <location>
        <position position="78"/>
    </location>
    <ligand>
        <name>Zn(2+)</name>
        <dbReference type="ChEBI" id="CHEBI:29105"/>
        <note>catalytic</note>
    </ligand>
</feature>
<evidence type="ECO:0000259" key="17">
    <source>
        <dbReference type="Pfam" id="PF02163"/>
    </source>
</evidence>
<evidence type="ECO:0000256" key="8">
    <source>
        <dbReference type="ARBA" id="ARBA00022801"/>
    </source>
</evidence>
<sequence>MSAAAELPQAQSGIRLGRVGPVPVYLRPSWFLIAVVMTALFAPTVRVWVDIDGPATYAIALAFALILLLSVFVHEAAHAVAAAATGTPATAIVLDLWGGHTAFDAPSTSPARAVIVAVVGPLSNLVIAFGADQAMAHAEYGSVARLLLAATATSNLVVAVFNALPGLPLDGGRVVEGVVWKISGNRLIAAVFAGNAGRVVAVGTVAYAAWAVATGEHQLSSAIWLVLVGFLLWRGAGQAVEAARWNIRAEKALIDDLLQPAVAVPSTATVAGALMSAAGAGATAVVVLDVYGRPAAIVDEHAAAGVPAARAAEVGANAVAESLPDGAVLSTGLGGQSLIQALQDAPSARYAVLGPDEVVVGVLDWEDVARFVAP</sequence>
<keyword evidence="7" id="KW-0677">Repeat</keyword>
<evidence type="ECO:0000313" key="19">
    <source>
        <dbReference type="Proteomes" id="UP001138997"/>
    </source>
</evidence>
<proteinExistence type="inferred from homology"/>
<protein>
    <recommendedName>
        <fullName evidence="14">Zinc metalloprotease</fullName>
    </recommendedName>
</protein>
<evidence type="ECO:0000256" key="2">
    <source>
        <dbReference type="ARBA" id="ARBA00007931"/>
    </source>
</evidence>
<comment type="caution">
    <text evidence="18">The sequence shown here is derived from an EMBL/GenBank/DDBJ whole genome shotgun (WGS) entry which is preliminary data.</text>
</comment>
<evidence type="ECO:0000256" key="13">
    <source>
        <dbReference type="ARBA" id="ARBA00023136"/>
    </source>
</evidence>
<comment type="cofactor">
    <cofactor evidence="14 16">
        <name>Zn(2+)</name>
        <dbReference type="ChEBI" id="CHEBI:29105"/>
    </cofactor>
    <text evidence="14 16">Binds 1 zinc ion per subunit.</text>
</comment>
<feature type="transmembrane region" description="Helical" evidence="14">
    <location>
        <begin position="143"/>
        <end position="167"/>
    </location>
</feature>
<keyword evidence="5 14" id="KW-0812">Transmembrane</keyword>
<evidence type="ECO:0000256" key="6">
    <source>
        <dbReference type="ARBA" id="ARBA00022723"/>
    </source>
</evidence>
<keyword evidence="12" id="KW-0129">CBS domain</keyword>
<dbReference type="Proteomes" id="UP001138997">
    <property type="component" value="Unassembled WGS sequence"/>
</dbReference>
<feature type="transmembrane region" description="Helical" evidence="14">
    <location>
        <begin position="30"/>
        <end position="49"/>
    </location>
</feature>